<evidence type="ECO:0000256" key="3">
    <source>
        <dbReference type="ARBA" id="ARBA00022643"/>
    </source>
</evidence>
<keyword evidence="6" id="KW-0067">ATP-binding</keyword>
<feature type="region of interest" description="Disordered" evidence="8">
    <location>
        <begin position="175"/>
        <end position="231"/>
    </location>
</feature>
<dbReference type="GO" id="GO:0005524">
    <property type="term" value="F:ATP binding"/>
    <property type="evidence" value="ECO:0007669"/>
    <property type="project" value="UniProtKB-KW"/>
</dbReference>
<dbReference type="PANTHER" id="PTHR22749">
    <property type="entry name" value="RIBOFLAVIN KINASE/FMN ADENYLYLTRANSFERASE"/>
    <property type="match status" value="1"/>
</dbReference>
<evidence type="ECO:0000256" key="2">
    <source>
        <dbReference type="ARBA" id="ARBA00022630"/>
    </source>
</evidence>
<organism evidence="10 11">
    <name type="scientific">Kocuria rosea subsp. polaris</name>
    <dbReference type="NCBI Taxonomy" id="136273"/>
    <lineage>
        <taxon>Bacteria</taxon>
        <taxon>Bacillati</taxon>
        <taxon>Actinomycetota</taxon>
        <taxon>Actinomycetes</taxon>
        <taxon>Micrococcales</taxon>
        <taxon>Micrococcaceae</taxon>
        <taxon>Kocuria</taxon>
    </lineage>
</organism>
<evidence type="ECO:0000313" key="11">
    <source>
        <dbReference type="Proteomes" id="UP000053512"/>
    </source>
</evidence>
<dbReference type="OrthoDB" id="9803667at2"/>
<evidence type="ECO:0000256" key="4">
    <source>
        <dbReference type="ARBA" id="ARBA00022679"/>
    </source>
</evidence>
<keyword evidence="2" id="KW-0285">Flavoprotein</keyword>
<feature type="region of interest" description="Disordered" evidence="8">
    <location>
        <begin position="1"/>
        <end position="46"/>
    </location>
</feature>
<evidence type="ECO:0000256" key="7">
    <source>
        <dbReference type="ARBA" id="ARBA00047880"/>
    </source>
</evidence>
<keyword evidence="5" id="KW-0547">Nucleotide-binding</keyword>
<evidence type="ECO:0000313" key="10">
    <source>
        <dbReference type="EMBL" id="KUG52595.1"/>
    </source>
</evidence>
<keyword evidence="3" id="KW-0288">FMN</keyword>
<dbReference type="InterPro" id="IPR015865">
    <property type="entry name" value="Riboflavin_kinase_bac/euk"/>
</dbReference>
<feature type="compositionally biased region" description="Basic residues" evidence="8">
    <location>
        <begin position="203"/>
        <end position="213"/>
    </location>
</feature>
<dbReference type="GO" id="GO:0009398">
    <property type="term" value="P:FMN biosynthetic process"/>
    <property type="evidence" value="ECO:0007669"/>
    <property type="project" value="TreeGrafter"/>
</dbReference>
<dbReference type="Pfam" id="PF01687">
    <property type="entry name" value="Flavokinase"/>
    <property type="match status" value="1"/>
</dbReference>
<protein>
    <recommendedName>
        <fullName evidence="1">riboflavin kinase</fullName>
        <ecNumber evidence="1">2.7.1.26</ecNumber>
    </recommendedName>
</protein>
<reference evidence="11" key="1">
    <citation type="submission" date="2015-12" db="EMBL/GenBank/DDBJ databases">
        <authorList>
            <person name="Nair G.R."/>
            <person name="Kaur G."/>
            <person name="Mayilraj S."/>
        </authorList>
    </citation>
    <scope>NUCLEOTIDE SEQUENCE [LARGE SCALE GENOMIC DNA]</scope>
    <source>
        <strain evidence="11">CD08_4</strain>
    </source>
</reference>
<dbReference type="InterPro" id="IPR023465">
    <property type="entry name" value="Riboflavin_kinase_dom_sf"/>
</dbReference>
<evidence type="ECO:0000256" key="1">
    <source>
        <dbReference type="ARBA" id="ARBA00012105"/>
    </source>
</evidence>
<accession>A0A0W8I3X0</accession>
<evidence type="ECO:0000256" key="8">
    <source>
        <dbReference type="SAM" id="MobiDB-lite"/>
    </source>
</evidence>
<proteinExistence type="predicted"/>
<dbReference type="InterPro" id="IPR023468">
    <property type="entry name" value="Riboflavin_kinase"/>
</dbReference>
<feature type="domain" description="Riboflavin kinase" evidence="9">
    <location>
        <begin position="54"/>
        <end position="180"/>
    </location>
</feature>
<comment type="catalytic activity">
    <reaction evidence="7">
        <text>riboflavin + ATP = FMN + ADP + H(+)</text>
        <dbReference type="Rhea" id="RHEA:14357"/>
        <dbReference type="ChEBI" id="CHEBI:15378"/>
        <dbReference type="ChEBI" id="CHEBI:30616"/>
        <dbReference type="ChEBI" id="CHEBI:57986"/>
        <dbReference type="ChEBI" id="CHEBI:58210"/>
        <dbReference type="ChEBI" id="CHEBI:456216"/>
        <dbReference type="EC" id="2.7.1.26"/>
    </reaction>
</comment>
<dbReference type="SUPFAM" id="SSF82114">
    <property type="entry name" value="Riboflavin kinase-like"/>
    <property type="match status" value="1"/>
</dbReference>
<sequence>MTNLHAAAPIAAPSAAPSGPAEPPPAPDTCASTSSPDPSAHSAPRALELSRSRAVAWQVEGIVVAGDRRGRLLGFPTANVAVPDQPWRDGVWAATVQIDPARSGPVHLAAVSVGRRPTYYGRDGVRLLEAHLLDFTGDLYGHTVLVRLHERLRPQRRYSGSKELVEQLHRDVAGTRAWASRRDAPRTPGASPGAPEHGTAGGGRRRPVRRKRRLSPEDVRHLQERRHRKREQLIGATVLDLSRQGQPPTHDLVARRTGLPVDFLRSRYPTAEMLAETVGRAG</sequence>
<dbReference type="GO" id="GO:0009231">
    <property type="term" value="P:riboflavin biosynthetic process"/>
    <property type="evidence" value="ECO:0007669"/>
    <property type="project" value="InterPro"/>
</dbReference>
<evidence type="ECO:0000256" key="5">
    <source>
        <dbReference type="ARBA" id="ARBA00022741"/>
    </source>
</evidence>
<dbReference type="EC" id="2.7.1.26" evidence="1"/>
<dbReference type="GO" id="GO:0008531">
    <property type="term" value="F:riboflavin kinase activity"/>
    <property type="evidence" value="ECO:0007669"/>
    <property type="project" value="UniProtKB-EC"/>
</dbReference>
<dbReference type="AlphaFoldDB" id="A0A0W8I3X0"/>
<feature type="compositionally biased region" description="Low complexity" evidence="8">
    <location>
        <begin position="1"/>
        <end position="19"/>
    </location>
</feature>
<name>A0A0W8I3X0_KOCRO</name>
<dbReference type="Gene3D" id="2.40.30.30">
    <property type="entry name" value="Riboflavin kinase-like"/>
    <property type="match status" value="1"/>
</dbReference>
<keyword evidence="4" id="KW-0808">Transferase</keyword>
<gene>
    <name evidence="10" type="ORF">AVL61_13625</name>
</gene>
<evidence type="ECO:0000259" key="9">
    <source>
        <dbReference type="SMART" id="SM00904"/>
    </source>
</evidence>
<dbReference type="SMART" id="SM00904">
    <property type="entry name" value="Flavokinase"/>
    <property type="match status" value="1"/>
</dbReference>
<dbReference type="Proteomes" id="UP000053512">
    <property type="component" value="Unassembled WGS sequence"/>
</dbReference>
<comment type="caution">
    <text evidence="10">The sequence shown here is derived from an EMBL/GenBank/DDBJ whole genome shotgun (WGS) entry which is preliminary data.</text>
</comment>
<evidence type="ECO:0000256" key="6">
    <source>
        <dbReference type="ARBA" id="ARBA00022840"/>
    </source>
</evidence>
<dbReference type="PANTHER" id="PTHR22749:SF6">
    <property type="entry name" value="RIBOFLAVIN KINASE"/>
    <property type="match status" value="1"/>
</dbReference>
<dbReference type="EMBL" id="LQBK01000039">
    <property type="protein sequence ID" value="KUG52595.1"/>
    <property type="molecule type" value="Genomic_DNA"/>
</dbReference>
<dbReference type="RefSeq" id="WP_058875140.1">
    <property type="nucleotide sequence ID" value="NZ_LQBK01000039.1"/>
</dbReference>